<evidence type="ECO:0000313" key="1">
    <source>
        <dbReference type="EMBL" id="MFC7339550.1"/>
    </source>
</evidence>
<keyword evidence="2" id="KW-1185">Reference proteome</keyword>
<proteinExistence type="predicted"/>
<sequence length="235" mass="27007">MQARFYNIIEAGLSPQRLGAYGSDNPGGCIVLARYLLNAALAESLYSPLQLCEVALRNSIHAELSRLWGREDWYDDPRFVLLSWAASEVQNAKRKILKTKPAIHPGGVVAELSFGFWTSLFEHHYEINTPFLPGGIKRVFPSLPKSLHHRKDRKADLESIRLLRNRIFHHERILHWKDLDAKHQLILDVLSWINPELRQMALVFDRYSEIRTAGLTPWIERIRAQWPAPPTSASS</sequence>
<dbReference type="EMBL" id="JBHTBS010000019">
    <property type="protein sequence ID" value="MFC7339550.1"/>
    <property type="molecule type" value="Genomic_DNA"/>
</dbReference>
<evidence type="ECO:0000313" key="2">
    <source>
        <dbReference type="Proteomes" id="UP001596472"/>
    </source>
</evidence>
<reference evidence="2" key="1">
    <citation type="journal article" date="2019" name="Int. J. Syst. Evol. Microbiol.">
        <title>The Global Catalogue of Microorganisms (GCM) 10K type strain sequencing project: providing services to taxonomists for standard genome sequencing and annotation.</title>
        <authorList>
            <consortium name="The Broad Institute Genomics Platform"/>
            <consortium name="The Broad Institute Genome Sequencing Center for Infectious Disease"/>
            <person name="Wu L."/>
            <person name="Ma J."/>
        </authorList>
    </citation>
    <scope>NUCLEOTIDE SEQUENCE [LARGE SCALE GENOMIC DNA]</scope>
    <source>
        <strain evidence="2">CGMCC 4.1467</strain>
    </source>
</reference>
<gene>
    <name evidence="1" type="ORF">ACFQY0_20330</name>
</gene>
<name>A0ABW2LD70_9BACT</name>
<accession>A0ABW2LD70</accession>
<dbReference type="RefSeq" id="WP_379716578.1">
    <property type="nucleotide sequence ID" value="NZ_JBHTBS010000019.1"/>
</dbReference>
<comment type="caution">
    <text evidence="1">The sequence shown here is derived from an EMBL/GenBank/DDBJ whole genome shotgun (WGS) entry which is preliminary data.</text>
</comment>
<protein>
    <recommendedName>
        <fullName evidence="3">Abi-like protein</fullName>
    </recommendedName>
</protein>
<dbReference type="Proteomes" id="UP001596472">
    <property type="component" value="Unassembled WGS sequence"/>
</dbReference>
<organism evidence="1 2">
    <name type="scientific">Haloferula chungangensis</name>
    <dbReference type="NCBI Taxonomy" id="1048331"/>
    <lineage>
        <taxon>Bacteria</taxon>
        <taxon>Pseudomonadati</taxon>
        <taxon>Verrucomicrobiota</taxon>
        <taxon>Verrucomicrobiia</taxon>
        <taxon>Verrucomicrobiales</taxon>
        <taxon>Verrucomicrobiaceae</taxon>
        <taxon>Haloferula</taxon>
    </lineage>
</organism>
<evidence type="ECO:0008006" key="3">
    <source>
        <dbReference type="Google" id="ProtNLM"/>
    </source>
</evidence>